<name>A0A3B7MEP5_9CYAN</name>
<keyword evidence="1" id="KW-0560">Oxidoreductase</keyword>
<reference evidence="4" key="1">
    <citation type="submission" date="2018-09" db="EMBL/GenBank/DDBJ databases">
        <title>Complete genome sequence of thermophilic cyanobacteria strain Thermosynechococcus elongatus PKUAC-SCTE542.</title>
        <authorList>
            <person name="Liang Y."/>
            <person name="Tang J."/>
            <person name="Daroch M."/>
        </authorList>
    </citation>
    <scope>NUCLEOTIDE SEQUENCE [LARGE SCALE GENOMIC DNA]</scope>
    <source>
        <strain evidence="4">E542</strain>
    </source>
</reference>
<dbReference type="Proteomes" id="UP000261812">
    <property type="component" value="Chromosome"/>
</dbReference>
<evidence type="ECO:0000313" key="3">
    <source>
        <dbReference type="EMBL" id="AXY68108.2"/>
    </source>
</evidence>
<dbReference type="SUPFAM" id="SSF54373">
    <property type="entry name" value="FAD-linked reductases, C-terminal domain"/>
    <property type="match status" value="1"/>
</dbReference>
<dbReference type="GO" id="GO:0016491">
    <property type="term" value="F:oxidoreductase activity"/>
    <property type="evidence" value="ECO:0007669"/>
    <property type="project" value="UniProtKB-KW"/>
</dbReference>
<dbReference type="KEGG" id="tsq:D3A95_08340"/>
<keyword evidence="4" id="KW-1185">Reference proteome</keyword>
<dbReference type="Gene3D" id="3.50.50.60">
    <property type="entry name" value="FAD/NAD(P)-binding domain"/>
    <property type="match status" value="1"/>
</dbReference>
<dbReference type="SUPFAM" id="SSF51905">
    <property type="entry name" value="FAD/NAD(P)-binding domain"/>
    <property type="match status" value="1"/>
</dbReference>
<dbReference type="PANTHER" id="PTHR13847">
    <property type="entry name" value="SARCOSINE DEHYDROGENASE-RELATED"/>
    <property type="match status" value="1"/>
</dbReference>
<proteinExistence type="predicted"/>
<dbReference type="InterPro" id="IPR006076">
    <property type="entry name" value="FAD-dep_OxRdtase"/>
</dbReference>
<dbReference type="InterPro" id="IPR036188">
    <property type="entry name" value="FAD/NAD-bd_sf"/>
</dbReference>
<gene>
    <name evidence="3" type="ORF">D3A95_08340</name>
</gene>
<evidence type="ECO:0000259" key="2">
    <source>
        <dbReference type="Pfam" id="PF01266"/>
    </source>
</evidence>
<dbReference type="PANTHER" id="PTHR13847:SF289">
    <property type="entry name" value="GLYCINE OXIDASE"/>
    <property type="match status" value="1"/>
</dbReference>
<dbReference type="Gene3D" id="3.30.9.10">
    <property type="entry name" value="D-Amino Acid Oxidase, subunit A, domain 2"/>
    <property type="match status" value="1"/>
</dbReference>
<dbReference type="GO" id="GO:0005737">
    <property type="term" value="C:cytoplasm"/>
    <property type="evidence" value="ECO:0007669"/>
    <property type="project" value="TreeGrafter"/>
</dbReference>
<evidence type="ECO:0000256" key="1">
    <source>
        <dbReference type="ARBA" id="ARBA00023002"/>
    </source>
</evidence>
<protein>
    <submittedName>
        <fullName evidence="3">FAD-binding oxidoreductase</fullName>
    </submittedName>
</protein>
<feature type="domain" description="FAD dependent oxidoreductase" evidence="2">
    <location>
        <begin position="10"/>
        <end position="352"/>
    </location>
</feature>
<dbReference type="EMBL" id="CP032152">
    <property type="protein sequence ID" value="AXY68108.2"/>
    <property type="molecule type" value="Genomic_DNA"/>
</dbReference>
<dbReference type="AlphaFoldDB" id="A0A3B7MEP5"/>
<evidence type="ECO:0000313" key="4">
    <source>
        <dbReference type="Proteomes" id="UP000261812"/>
    </source>
</evidence>
<dbReference type="RefSeq" id="WP_181494585.1">
    <property type="nucleotide sequence ID" value="NZ_CP032152.1"/>
</dbReference>
<sequence length="372" mass="41182">MTVLPTNATVTIVGAGVVGSAIAYELSRVLDPAETPILVLEAQAEEDWQATGAALGVLIVHLSRRRRGRNFQLRQASLARYETLIPELEAETGVKIPYQRGGIIEICTTEAEAIATQAWLQEQTPQGVQWLSPKEVQDQCPLVDMHHIHGALWATGDRQVTPKPLTQTLRQAARQRGVEFFYQSPVRQLQRSPQGKWILHLDQTLLETEYLILAAGLGTTPLTQVLDRPVTVEPVLGQALEFACGANTPVMTAEGIHFVPLPWGRVWVGATVEFNTLTGNPQTLDQLYKRATELWPVLKTAPLTQQWQGVRPRPSDRPAPIIEKIDDHTWLATGHYRNGILLAPVTAQKIAQSVITTLAERDRRKGDTALIK</sequence>
<organism evidence="3 4">
    <name type="scientific">Thermosynechococcus sichuanensis E542</name>
    <dbReference type="NCBI Taxonomy" id="2016101"/>
    <lineage>
        <taxon>Bacteria</taxon>
        <taxon>Bacillati</taxon>
        <taxon>Cyanobacteriota</taxon>
        <taxon>Cyanophyceae</taxon>
        <taxon>Acaryochloridales</taxon>
        <taxon>Thermosynechococcaceae</taxon>
        <taxon>Thermosynechococcus</taxon>
        <taxon>Thermosynechococcus sichuanensis</taxon>
    </lineage>
</organism>
<dbReference type="Pfam" id="PF01266">
    <property type="entry name" value="DAO"/>
    <property type="match status" value="1"/>
</dbReference>
<accession>A0A3B7MEP5</accession>